<sequence>MANSHDEPEKKLQDSNGTPMCDLRDELEKKLQDSNGTPMCLRLEFLKAITCNFSTESELGRGGYGVVYKGVLQSGKIIAVKKLFEIHLLDDKTFQNEVTYLMETRHQNIVQFIGYCAESTFELMKQPNGNFIWAEIPKRLLCFEYVCNKSLDKYISDESSGLEWNIRYKLIKGICSGLQFLHDKCRIVHLDLKPENILMDSMMMPKITDFGLSRIFGEQQTRIVTAKPAGTRGYMAPEYLLQGVVSSKADIFSLGVIVIEIITGRRDYPLFQQDSPHSTATSCQHFVEKVLTSWRKKFKSASKYISMEKYSQQVELCIVIALACVDPVMEKRPTAKDIVQVLNAADQCKDRLLVLHTTISKELIPHSNSEDMFGKETDGKVGDVKKQQEGWSPTTPLSESSTCTQNHKQAMKESSTPEQANEKTNEMEAHEELTSNTLYTDKLLVQNTACKDLTPLSVTEDMFNYRIDGKVVDETTCEGFSPAPLLELSTNNQNYQEEEKESSKPQVASGTTPKIIAICSKLLDVHPPELNFPVEPNKLVTCSLHLTNRNNNQVVFRLMEKRYNWMCFLKLPLYGIVPPRSTYTLVVTTDKRGSLPTEREVDLILQTVISNEYITPYKRGHEWDNYFEKAKKVEKAVHTVPLKAIYSQKGKMSCEVEACEELPLDMQCTDKLVVNTLTNDLAPHSELVDEVKSDRGLSPTHLWESSIHNQNCLEGAQSAHDITTEIEMEAPEELPSDMQYTDKLLVLNTTKCKDLTMPSVTEDLFKNEIDGKVVDETSSQLSRKTCSRTHLLESSTVSQNYQEEVKATSEPQLASDTTAELKKNQVEACEEFPLDRQCTNKLVVSTASKDLAPHSVTEDLFINKTDGKLVGEVTSDEVVGAPGLRRRVRVCPLPNNQQVQRHQAPSSPVAPVLLCESNIGNGNYPEGAKDSNETHSAHDTTTETEVIPGSSTILDVCPLELHFSFEPNKLIPCSLELTNNTVENLVFVLKEKSDNKSSFLCLPLYGIVAPRSTYTLVVTINKHKNLPEERTIDLILQSSTIGDDSLCSDAKYICKERFKDVNELGNTVHKVSLKAVCASQGETTFEHATLPLIKVVPVVLTRTSFGQIISVEDTDSLHSMDANQTEPLIVTGSFGYVHMQNYGLQESVGSVEASSSQIVCVKFITRKRWFLAGSSDGFVHVYEYENKMEKITSFKAHNLGVRSLAIHPTQPYVLSGSRARIRLWDWDWKCIRTFEEHWGYVCGVTFNPEDPNSFVSFTDSLKDHTIQVWSLDSTKYKYSLSGHSHNVRCLDFFTCDSRKYLVTGSLDKTAKIWDMQKNECARTLPHRSAVLSVVSHPNPPVLIAGTEDGHVYLWCSVNFRLKRVLNIHGRERVEGLACLAGSRRVAVAHNDALSVIEIGDEEHGGGEGKSEESVSAADWEILLDTNVESMHARKKEKAKKC</sequence>
<dbReference type="InterPro" id="IPR008271">
    <property type="entry name" value="Ser/Thr_kinase_AS"/>
</dbReference>
<dbReference type="SMART" id="SM00220">
    <property type="entry name" value="S_TKc"/>
    <property type="match status" value="1"/>
</dbReference>
<dbReference type="InterPro" id="IPR000535">
    <property type="entry name" value="MSP_dom"/>
</dbReference>
<dbReference type="PROSITE" id="PS00107">
    <property type="entry name" value="PROTEIN_KINASE_ATP"/>
    <property type="match status" value="1"/>
</dbReference>
<feature type="compositionally biased region" description="Basic and acidic residues" evidence="1">
    <location>
        <begin position="1"/>
        <end position="13"/>
    </location>
</feature>
<dbReference type="FunFam" id="3.30.200.20:FF:000465">
    <property type="entry name" value="Cysteine-rich receptor-like protein kinase 6"/>
    <property type="match status" value="1"/>
</dbReference>
<dbReference type="Gene3D" id="3.30.200.20">
    <property type="entry name" value="Phosphorylase Kinase, domain 1"/>
    <property type="match status" value="1"/>
</dbReference>
<dbReference type="InterPro" id="IPR000719">
    <property type="entry name" value="Prot_kinase_dom"/>
</dbReference>
<evidence type="ECO:0000313" key="2">
    <source>
        <dbReference type="EnsemblPlants" id="EMT18504"/>
    </source>
</evidence>
<name>N1R180_AEGTA</name>
<dbReference type="PROSITE" id="PS50082">
    <property type="entry name" value="WD_REPEATS_2"/>
    <property type="match status" value="2"/>
</dbReference>
<dbReference type="InterPro" id="IPR011009">
    <property type="entry name" value="Kinase-like_dom_sf"/>
</dbReference>
<organism evidence="2">
    <name type="scientific">Aegilops tauschii</name>
    <name type="common">Tausch's goatgrass</name>
    <name type="synonym">Aegilops squarrosa</name>
    <dbReference type="NCBI Taxonomy" id="37682"/>
    <lineage>
        <taxon>Eukaryota</taxon>
        <taxon>Viridiplantae</taxon>
        <taxon>Streptophyta</taxon>
        <taxon>Embryophyta</taxon>
        <taxon>Tracheophyta</taxon>
        <taxon>Spermatophyta</taxon>
        <taxon>Magnoliopsida</taxon>
        <taxon>Liliopsida</taxon>
        <taxon>Poales</taxon>
        <taxon>Poaceae</taxon>
        <taxon>BOP clade</taxon>
        <taxon>Pooideae</taxon>
        <taxon>Triticodae</taxon>
        <taxon>Triticeae</taxon>
        <taxon>Triticinae</taxon>
        <taxon>Aegilops</taxon>
    </lineage>
</organism>
<dbReference type="InterPro" id="IPR015943">
    <property type="entry name" value="WD40/YVTN_repeat-like_dom_sf"/>
</dbReference>
<dbReference type="InterPro" id="IPR008962">
    <property type="entry name" value="PapD-like_sf"/>
</dbReference>
<dbReference type="EnsemblPlants" id="EMT18504">
    <property type="protein sequence ID" value="EMT18504"/>
    <property type="gene ID" value="F775_00325"/>
</dbReference>
<feature type="region of interest" description="Disordered" evidence="1">
    <location>
        <begin position="1"/>
        <end position="20"/>
    </location>
</feature>
<dbReference type="PROSITE" id="PS00678">
    <property type="entry name" value="WD_REPEATS_1"/>
    <property type="match status" value="1"/>
</dbReference>
<dbReference type="SMART" id="SM00320">
    <property type="entry name" value="WD40"/>
    <property type="match status" value="5"/>
</dbReference>
<dbReference type="GO" id="GO:0004672">
    <property type="term" value="F:protein kinase activity"/>
    <property type="evidence" value="ECO:0007669"/>
    <property type="project" value="InterPro"/>
</dbReference>
<dbReference type="PROSITE" id="PS50011">
    <property type="entry name" value="PROTEIN_KINASE_DOM"/>
    <property type="match status" value="1"/>
</dbReference>
<dbReference type="Pfam" id="PF00400">
    <property type="entry name" value="WD40"/>
    <property type="match status" value="5"/>
</dbReference>
<dbReference type="ExpressionAtlas" id="N1R180">
    <property type="expression patterns" value="baseline"/>
</dbReference>
<feature type="compositionally biased region" description="Polar residues" evidence="1">
    <location>
        <begin position="389"/>
        <end position="402"/>
    </location>
</feature>
<dbReference type="InterPro" id="IPR036322">
    <property type="entry name" value="WD40_repeat_dom_sf"/>
</dbReference>
<dbReference type="PROSITE" id="PS50294">
    <property type="entry name" value="WD_REPEATS_REGION"/>
    <property type="match status" value="2"/>
</dbReference>
<accession>N1R180</accession>
<evidence type="ECO:0000256" key="1">
    <source>
        <dbReference type="SAM" id="MobiDB-lite"/>
    </source>
</evidence>
<reference evidence="2" key="1">
    <citation type="submission" date="2015-06" db="UniProtKB">
        <authorList>
            <consortium name="EnsemblPlants"/>
        </authorList>
    </citation>
    <scope>IDENTIFICATION</scope>
</reference>
<feature type="region of interest" description="Disordered" evidence="1">
    <location>
        <begin position="368"/>
        <end position="402"/>
    </location>
</feature>
<dbReference type="CDD" id="cd00200">
    <property type="entry name" value="WD40"/>
    <property type="match status" value="1"/>
</dbReference>
<dbReference type="Gene3D" id="2.130.10.10">
    <property type="entry name" value="YVTN repeat-like/Quinoprotein amine dehydrogenase"/>
    <property type="match status" value="1"/>
</dbReference>
<protein>
    <submittedName>
        <fullName evidence="2">Putative coatomer subunit beta'-3</fullName>
    </submittedName>
</protein>
<proteinExistence type="predicted"/>
<feature type="compositionally biased region" description="Basic and acidic residues" evidence="1">
    <location>
        <begin position="368"/>
        <end position="388"/>
    </location>
</feature>
<dbReference type="PROSITE" id="PS50202">
    <property type="entry name" value="MSP"/>
    <property type="match status" value="2"/>
</dbReference>
<dbReference type="InterPro" id="IPR017441">
    <property type="entry name" value="Protein_kinase_ATP_BS"/>
</dbReference>
<dbReference type="PANTHER" id="PTHR45707">
    <property type="entry name" value="C2 CALCIUM/LIPID-BINDING PLANT PHOSPHORIBOSYLTRANSFERASE FAMILY PROTEIN"/>
    <property type="match status" value="1"/>
</dbReference>
<dbReference type="InterPro" id="IPR001680">
    <property type="entry name" value="WD40_rpt"/>
</dbReference>
<dbReference type="GO" id="GO:0005524">
    <property type="term" value="F:ATP binding"/>
    <property type="evidence" value="ECO:0007669"/>
    <property type="project" value="UniProtKB-UniRule"/>
</dbReference>
<dbReference type="SUPFAM" id="SSF49354">
    <property type="entry name" value="PapD-like"/>
    <property type="match status" value="2"/>
</dbReference>
<dbReference type="FunFam" id="1.10.510.10:FF:000870">
    <property type="entry name" value="OSJNBa0016N04.16-like protein"/>
    <property type="match status" value="1"/>
</dbReference>
<dbReference type="Pfam" id="PF00069">
    <property type="entry name" value="Pkinase"/>
    <property type="match status" value="1"/>
</dbReference>
<feature type="region of interest" description="Disordered" evidence="1">
    <location>
        <begin position="488"/>
        <end position="507"/>
    </location>
</feature>
<dbReference type="InterPro" id="IPR013783">
    <property type="entry name" value="Ig-like_fold"/>
</dbReference>
<dbReference type="InterPro" id="IPR019775">
    <property type="entry name" value="WD40_repeat_CS"/>
</dbReference>
<dbReference type="PROSITE" id="PS00108">
    <property type="entry name" value="PROTEIN_KINASE_ST"/>
    <property type="match status" value="1"/>
</dbReference>
<dbReference type="PANTHER" id="PTHR45707:SF81">
    <property type="entry name" value="PROTEIN KINASE DOMAIN-CONTAINING PROTEIN"/>
    <property type="match status" value="1"/>
</dbReference>
<dbReference type="Gene3D" id="1.10.510.10">
    <property type="entry name" value="Transferase(Phosphotransferase) domain 1"/>
    <property type="match status" value="1"/>
</dbReference>
<dbReference type="Gene3D" id="2.60.40.10">
    <property type="entry name" value="Immunoglobulins"/>
    <property type="match status" value="2"/>
</dbReference>
<dbReference type="SUPFAM" id="SSF56112">
    <property type="entry name" value="Protein kinase-like (PK-like)"/>
    <property type="match status" value="1"/>
</dbReference>
<dbReference type="SUPFAM" id="SSF50978">
    <property type="entry name" value="WD40 repeat-like"/>
    <property type="match status" value="1"/>
</dbReference>